<reference evidence="2" key="1">
    <citation type="submission" date="2020-08" db="EMBL/GenBank/DDBJ databases">
        <title>Novel species isolated from subtropical streams in China.</title>
        <authorList>
            <person name="Lu H."/>
        </authorList>
    </citation>
    <scope>NUCLEOTIDE SEQUENCE</scope>
    <source>
        <strain evidence="2">LX22W</strain>
    </source>
</reference>
<evidence type="ECO:0000313" key="2">
    <source>
        <dbReference type="EMBL" id="MBC3882467.1"/>
    </source>
</evidence>
<accession>A0A923KUR2</accession>
<name>A0A923KUR2_9BURK</name>
<protein>
    <submittedName>
        <fullName evidence="2">Uncharacterized protein</fullName>
    </submittedName>
</protein>
<feature type="signal peptide" evidence="1">
    <location>
        <begin position="1"/>
        <end position="21"/>
    </location>
</feature>
<dbReference type="Proteomes" id="UP000627446">
    <property type="component" value="Unassembled WGS sequence"/>
</dbReference>
<feature type="chain" id="PRO_5037670100" evidence="1">
    <location>
        <begin position="22"/>
        <end position="152"/>
    </location>
</feature>
<keyword evidence="1" id="KW-0732">Signal</keyword>
<evidence type="ECO:0000313" key="3">
    <source>
        <dbReference type="Proteomes" id="UP000627446"/>
    </source>
</evidence>
<sequence>MRFVTALALFAASMASTQALAQDVKTQQILMPLDVKQVSKWSTPYEYRIASFAKDESKLGGGALILLLSQDQRKAFVNFQGTTIELSSVQKNLATSCVAGETRQNVYSNGQVRLLLKLKLEPAAEGCLGNGLISVYVDKHTHRYLVKGLSAL</sequence>
<proteinExistence type="predicted"/>
<comment type="caution">
    <text evidence="2">The sequence shown here is derived from an EMBL/GenBank/DDBJ whole genome shotgun (WGS) entry which is preliminary data.</text>
</comment>
<dbReference type="RefSeq" id="WP_186917077.1">
    <property type="nucleotide sequence ID" value="NZ_JACOFZ010000005.1"/>
</dbReference>
<dbReference type="EMBL" id="JACOFZ010000005">
    <property type="protein sequence ID" value="MBC3882467.1"/>
    <property type="molecule type" value="Genomic_DNA"/>
</dbReference>
<dbReference type="AlphaFoldDB" id="A0A923KUR2"/>
<gene>
    <name evidence="2" type="ORF">H8K36_13830</name>
</gene>
<keyword evidence="3" id="KW-1185">Reference proteome</keyword>
<organism evidence="2 3">
    <name type="scientific">Undibacterium nitidum</name>
    <dbReference type="NCBI Taxonomy" id="2762298"/>
    <lineage>
        <taxon>Bacteria</taxon>
        <taxon>Pseudomonadati</taxon>
        <taxon>Pseudomonadota</taxon>
        <taxon>Betaproteobacteria</taxon>
        <taxon>Burkholderiales</taxon>
        <taxon>Oxalobacteraceae</taxon>
        <taxon>Undibacterium</taxon>
    </lineage>
</organism>
<evidence type="ECO:0000256" key="1">
    <source>
        <dbReference type="SAM" id="SignalP"/>
    </source>
</evidence>